<dbReference type="GO" id="GO:0071944">
    <property type="term" value="C:cell periphery"/>
    <property type="evidence" value="ECO:0007669"/>
    <property type="project" value="UniProtKB-ARBA"/>
</dbReference>
<evidence type="ECO:0000256" key="4">
    <source>
        <dbReference type="ARBA" id="ARBA00023136"/>
    </source>
</evidence>
<feature type="transmembrane region" description="Helical" evidence="6">
    <location>
        <begin position="333"/>
        <end position="358"/>
    </location>
</feature>
<feature type="region of interest" description="Disordered" evidence="5">
    <location>
        <begin position="573"/>
        <end position="599"/>
    </location>
</feature>
<dbReference type="PANTHER" id="PTHR15549">
    <property type="entry name" value="PAIRED IMMUNOGLOBULIN-LIKE TYPE 2 RECEPTOR"/>
    <property type="match status" value="1"/>
</dbReference>
<feature type="compositionally biased region" description="Low complexity" evidence="5">
    <location>
        <begin position="479"/>
        <end position="488"/>
    </location>
</feature>
<dbReference type="InterPro" id="IPR036028">
    <property type="entry name" value="SH3-like_dom_sf"/>
</dbReference>
<comment type="subcellular location">
    <subcellularLocation>
        <location evidence="1">Membrane</location>
        <topology evidence="1">Single-pass membrane protein</topology>
    </subcellularLocation>
</comment>
<keyword evidence="4 6" id="KW-0472">Membrane</keyword>
<accession>A0A8S9A460</accession>
<sequence length="639" mass="68237">MIHLGEEHDVRRLELSIPGPRLDDNNLDHASKQVLAVGAAKGGAQRQKLPPTNITKRINRISVKRKVSRRQSSTKTLLLTFLSTTPTAMAQCVPLKGSTACSAFQVSSISTDEDLVKLYPFLKDVKDTTTFDEQLKSYVQTNYVQLKFQNLFGCGGIKLTNTTELYARFATTVLCNGVIQNSVTKCNLSAANSRPICADTCAQYAISEANIVVDSDRCENPNDSYLDQVRADFTTCALPADSLSGGECISGIANEPDNCGFGESLLGMCGYCKSGGPNATDTCCYNSDAEARCANVILPSTSPSITLDPVPSATSTSEPVTDHGSKKGLSGGAIAGIVVGAVVGLALLALLILACIFLRRRRKHGSQDGSILNQPTPARKGPSTAQMTQNDGLNHGFAGPPGGRIARMSALEGDAPSPRSRSHRGFSSGSGEKMAAAYAVGRTSKRRGDDYSSSDGYRDSPISDRGIGILRPPPTMKRSGSLSSGSVLAGEDGVSQMSSPQGGVASQQSEQLPFFKDYYSQDEIHPGDKVATLWAYQPRAADEFALERGDMLKVVGIWDDGWATGVMVDETAEEWESRRQAQRDSGVSNTSGKMRDVSPPVSGEIKAFPLVCVCLPEHWRRTIEGDGSTETGESAQHQL</sequence>
<evidence type="ECO:0000256" key="6">
    <source>
        <dbReference type="SAM" id="Phobius"/>
    </source>
</evidence>
<keyword evidence="2 6" id="KW-0812">Transmembrane</keyword>
<evidence type="ECO:0000256" key="2">
    <source>
        <dbReference type="ARBA" id="ARBA00022692"/>
    </source>
</evidence>
<evidence type="ECO:0000256" key="3">
    <source>
        <dbReference type="ARBA" id="ARBA00022989"/>
    </source>
</evidence>
<evidence type="ECO:0000313" key="7">
    <source>
        <dbReference type="EMBL" id="KAA8636729.1"/>
    </source>
</evidence>
<dbReference type="GO" id="GO:0016020">
    <property type="term" value="C:membrane"/>
    <property type="evidence" value="ECO:0007669"/>
    <property type="project" value="UniProtKB-SubCell"/>
</dbReference>
<protein>
    <recommendedName>
        <fullName evidence="9">SH3 domain-containing protein</fullName>
    </recommendedName>
</protein>
<feature type="region of interest" description="Disordered" evidence="5">
    <location>
        <begin position="366"/>
        <end position="508"/>
    </location>
</feature>
<feature type="compositionally biased region" description="Basic and acidic residues" evidence="5">
    <location>
        <begin position="446"/>
        <end position="462"/>
    </location>
</feature>
<evidence type="ECO:0000256" key="5">
    <source>
        <dbReference type="SAM" id="MobiDB-lite"/>
    </source>
</evidence>
<gene>
    <name evidence="7" type="ORF">SMACR_04754</name>
</gene>
<dbReference type="Gene3D" id="2.30.30.40">
    <property type="entry name" value="SH3 Domains"/>
    <property type="match status" value="1"/>
</dbReference>
<comment type="caution">
    <text evidence="7">The sequence shown here is derived from an EMBL/GenBank/DDBJ whole genome shotgun (WGS) entry which is preliminary data.</text>
</comment>
<evidence type="ECO:0008006" key="9">
    <source>
        <dbReference type="Google" id="ProtNLM"/>
    </source>
</evidence>
<feature type="compositionally biased region" description="Polar residues" evidence="5">
    <location>
        <begin position="495"/>
        <end position="508"/>
    </location>
</feature>
<feature type="compositionally biased region" description="Polar residues" evidence="5">
    <location>
        <begin position="583"/>
        <end position="592"/>
    </location>
</feature>
<dbReference type="VEuPathDB" id="FungiDB:SMAC_04754"/>
<feature type="compositionally biased region" description="Polar residues" evidence="5">
    <location>
        <begin position="367"/>
        <end position="376"/>
    </location>
</feature>
<keyword evidence="3 6" id="KW-1133">Transmembrane helix</keyword>
<dbReference type="AlphaFoldDB" id="A0A8S9A460"/>
<dbReference type="EMBL" id="NMPR01000002">
    <property type="protein sequence ID" value="KAA8636729.1"/>
    <property type="molecule type" value="Genomic_DNA"/>
</dbReference>
<dbReference type="PANTHER" id="PTHR15549:SF32">
    <property type="entry name" value="SH3 DOMAIN-CONTAINING PROTEIN"/>
    <property type="match status" value="1"/>
</dbReference>
<dbReference type="SUPFAM" id="SSF50044">
    <property type="entry name" value="SH3-domain"/>
    <property type="match status" value="1"/>
</dbReference>
<dbReference type="Proteomes" id="UP000433876">
    <property type="component" value="Unassembled WGS sequence"/>
</dbReference>
<name>A0A8S9A460_SORMA</name>
<proteinExistence type="predicted"/>
<feature type="compositionally biased region" description="Polar residues" evidence="5">
    <location>
        <begin position="383"/>
        <end position="392"/>
    </location>
</feature>
<dbReference type="InterPro" id="IPR051694">
    <property type="entry name" value="Immunoregulatory_rcpt-like"/>
</dbReference>
<feature type="region of interest" description="Disordered" evidence="5">
    <location>
        <begin position="305"/>
        <end position="326"/>
    </location>
</feature>
<evidence type="ECO:0000256" key="1">
    <source>
        <dbReference type="ARBA" id="ARBA00004167"/>
    </source>
</evidence>
<evidence type="ECO:0000313" key="8">
    <source>
        <dbReference type="Proteomes" id="UP000433876"/>
    </source>
</evidence>
<organism evidence="7 8">
    <name type="scientific">Sordaria macrospora</name>
    <dbReference type="NCBI Taxonomy" id="5147"/>
    <lineage>
        <taxon>Eukaryota</taxon>
        <taxon>Fungi</taxon>
        <taxon>Dikarya</taxon>
        <taxon>Ascomycota</taxon>
        <taxon>Pezizomycotina</taxon>
        <taxon>Sordariomycetes</taxon>
        <taxon>Sordariomycetidae</taxon>
        <taxon>Sordariales</taxon>
        <taxon>Sordariaceae</taxon>
        <taxon>Sordaria</taxon>
    </lineage>
</organism>
<dbReference type="OMA" id="CADTCAL"/>
<reference evidence="7 8" key="1">
    <citation type="submission" date="2017-07" db="EMBL/GenBank/DDBJ databases">
        <title>Genome sequence of the Sordaria macrospora wild type strain R19027.</title>
        <authorList>
            <person name="Nowrousian M."/>
            <person name="Teichert I."/>
            <person name="Kueck U."/>
        </authorList>
    </citation>
    <scope>NUCLEOTIDE SEQUENCE [LARGE SCALE GENOMIC DNA]</scope>
    <source>
        <strain evidence="7 8">R19027</strain>
        <tissue evidence="7">Mycelium</tissue>
    </source>
</reference>